<dbReference type="PANTHER" id="PTHR42756">
    <property type="entry name" value="TRANSCRIPTIONAL REGULATOR, MARR"/>
    <property type="match status" value="1"/>
</dbReference>
<dbReference type="InterPro" id="IPR036388">
    <property type="entry name" value="WH-like_DNA-bd_sf"/>
</dbReference>
<name>A0A7Z2VKG1_9BACL</name>
<dbReference type="PRINTS" id="PR00598">
    <property type="entry name" value="HTHMARR"/>
</dbReference>
<evidence type="ECO:0000313" key="6">
    <source>
        <dbReference type="Proteomes" id="UP000502248"/>
    </source>
</evidence>
<sequence length="145" mass="16927">MEKNDLWIELIPLFKSAIRGIRSEWHKQVGDHLTHTQLYLLSKLYKHGPLKSADLAEKLNVTNSTLTAIVDKLCDKGLVERERSELDRRAVIINITEEGQSLAISFKEYEIRAFRKFIDRLSSEDLIHFKEILIKLNLPDRDELQ</sequence>
<dbReference type="Pfam" id="PF01047">
    <property type="entry name" value="MarR"/>
    <property type="match status" value="1"/>
</dbReference>
<evidence type="ECO:0000313" key="5">
    <source>
        <dbReference type="EMBL" id="QJD84903.1"/>
    </source>
</evidence>
<proteinExistence type="predicted"/>
<feature type="domain" description="HTH marR-type" evidence="4">
    <location>
        <begin position="3"/>
        <end position="138"/>
    </location>
</feature>
<evidence type="ECO:0000256" key="1">
    <source>
        <dbReference type="ARBA" id="ARBA00023015"/>
    </source>
</evidence>
<dbReference type="KEGG" id="cheb:HH215_18100"/>
<keyword evidence="2" id="KW-0238">DNA-binding</keyword>
<dbReference type="InterPro" id="IPR036390">
    <property type="entry name" value="WH_DNA-bd_sf"/>
</dbReference>
<reference evidence="5 6" key="1">
    <citation type="submission" date="2020-04" db="EMBL/GenBank/DDBJ databases">
        <title>Genome sequencing of novel species.</title>
        <authorList>
            <person name="Heo J."/>
            <person name="Kim S.-J."/>
            <person name="Kim J.-S."/>
            <person name="Hong S.-B."/>
            <person name="Kwon S.-W."/>
        </authorList>
    </citation>
    <scope>NUCLEOTIDE SEQUENCE [LARGE SCALE GENOMIC DNA]</scope>
    <source>
        <strain evidence="5 6">MFER-1</strain>
    </source>
</reference>
<evidence type="ECO:0000259" key="4">
    <source>
        <dbReference type="PROSITE" id="PS50995"/>
    </source>
</evidence>
<gene>
    <name evidence="5" type="ORF">HH215_18100</name>
</gene>
<dbReference type="GO" id="GO:0003700">
    <property type="term" value="F:DNA-binding transcription factor activity"/>
    <property type="evidence" value="ECO:0007669"/>
    <property type="project" value="InterPro"/>
</dbReference>
<dbReference type="SUPFAM" id="SSF46785">
    <property type="entry name" value="Winged helix' DNA-binding domain"/>
    <property type="match status" value="1"/>
</dbReference>
<organism evidence="5 6">
    <name type="scientific">Cohnella herbarum</name>
    <dbReference type="NCBI Taxonomy" id="2728023"/>
    <lineage>
        <taxon>Bacteria</taxon>
        <taxon>Bacillati</taxon>
        <taxon>Bacillota</taxon>
        <taxon>Bacilli</taxon>
        <taxon>Bacillales</taxon>
        <taxon>Paenibacillaceae</taxon>
        <taxon>Cohnella</taxon>
    </lineage>
</organism>
<dbReference type="PROSITE" id="PS50995">
    <property type="entry name" value="HTH_MARR_2"/>
    <property type="match status" value="1"/>
</dbReference>
<keyword evidence="1" id="KW-0805">Transcription regulation</keyword>
<dbReference type="Proteomes" id="UP000502248">
    <property type="component" value="Chromosome"/>
</dbReference>
<dbReference type="AlphaFoldDB" id="A0A7Z2VKG1"/>
<dbReference type="GO" id="GO:0003677">
    <property type="term" value="F:DNA binding"/>
    <property type="evidence" value="ECO:0007669"/>
    <property type="project" value="UniProtKB-KW"/>
</dbReference>
<protein>
    <submittedName>
        <fullName evidence="5">MarR family transcriptional regulator</fullName>
    </submittedName>
</protein>
<dbReference type="RefSeq" id="WP_169281179.1">
    <property type="nucleotide sequence ID" value="NZ_CP051680.1"/>
</dbReference>
<dbReference type="InterPro" id="IPR000835">
    <property type="entry name" value="HTH_MarR-typ"/>
</dbReference>
<dbReference type="Gene3D" id="1.10.10.10">
    <property type="entry name" value="Winged helix-like DNA-binding domain superfamily/Winged helix DNA-binding domain"/>
    <property type="match status" value="1"/>
</dbReference>
<dbReference type="EMBL" id="CP051680">
    <property type="protein sequence ID" value="QJD84903.1"/>
    <property type="molecule type" value="Genomic_DNA"/>
</dbReference>
<keyword evidence="6" id="KW-1185">Reference proteome</keyword>
<evidence type="ECO:0000256" key="3">
    <source>
        <dbReference type="ARBA" id="ARBA00023163"/>
    </source>
</evidence>
<accession>A0A7Z2VKG1</accession>
<dbReference type="SMART" id="SM00347">
    <property type="entry name" value="HTH_MARR"/>
    <property type="match status" value="1"/>
</dbReference>
<dbReference type="PANTHER" id="PTHR42756:SF1">
    <property type="entry name" value="TRANSCRIPTIONAL REPRESSOR OF EMRAB OPERON"/>
    <property type="match status" value="1"/>
</dbReference>
<evidence type="ECO:0000256" key="2">
    <source>
        <dbReference type="ARBA" id="ARBA00023125"/>
    </source>
</evidence>
<keyword evidence="3" id="KW-0804">Transcription</keyword>